<evidence type="ECO:0008006" key="6">
    <source>
        <dbReference type="Google" id="ProtNLM"/>
    </source>
</evidence>
<keyword evidence="5" id="KW-1185">Reference proteome</keyword>
<dbReference type="PANTHER" id="PTHR13774:SF39">
    <property type="entry name" value="BIOSYNTHESIS PROTEIN, PUTATIVE-RELATED"/>
    <property type="match status" value="1"/>
</dbReference>
<dbReference type="eggNOG" id="COG0384">
    <property type="taxonomic scope" value="Bacteria"/>
</dbReference>
<comment type="similarity">
    <text evidence="1">Belongs to the PhzF family.</text>
</comment>
<evidence type="ECO:0000313" key="5">
    <source>
        <dbReference type="Proteomes" id="UP000028542"/>
    </source>
</evidence>
<evidence type="ECO:0000256" key="2">
    <source>
        <dbReference type="ARBA" id="ARBA00023235"/>
    </source>
</evidence>
<dbReference type="GO" id="GO:0016853">
    <property type="term" value="F:isomerase activity"/>
    <property type="evidence" value="ECO:0007669"/>
    <property type="project" value="UniProtKB-KW"/>
</dbReference>
<evidence type="ECO:0000256" key="3">
    <source>
        <dbReference type="PIRSR" id="PIRSR016184-1"/>
    </source>
</evidence>
<dbReference type="InterPro" id="IPR003719">
    <property type="entry name" value="Phenazine_PhzF-like"/>
</dbReference>
<dbReference type="SUPFAM" id="SSF54506">
    <property type="entry name" value="Diaminopimelate epimerase-like"/>
    <property type="match status" value="1"/>
</dbReference>
<dbReference type="Pfam" id="PF02567">
    <property type="entry name" value="PhzC-PhzF"/>
    <property type="match status" value="1"/>
</dbReference>
<dbReference type="EMBL" id="JPMD01000021">
    <property type="protein sequence ID" value="KEZ86543.1"/>
    <property type="molecule type" value="Genomic_DNA"/>
</dbReference>
<dbReference type="AlphaFoldDB" id="A0A084JC59"/>
<gene>
    <name evidence="4" type="ORF">IO99_09220</name>
</gene>
<evidence type="ECO:0000313" key="4">
    <source>
        <dbReference type="EMBL" id="KEZ86543.1"/>
    </source>
</evidence>
<dbReference type="GO" id="GO:0005737">
    <property type="term" value="C:cytoplasm"/>
    <property type="evidence" value="ECO:0007669"/>
    <property type="project" value="TreeGrafter"/>
</dbReference>
<dbReference type="Proteomes" id="UP000028542">
    <property type="component" value="Unassembled WGS sequence"/>
</dbReference>
<organism evidence="4 5">
    <name type="scientific">Clostridium sulfidigenes</name>
    <dbReference type="NCBI Taxonomy" id="318464"/>
    <lineage>
        <taxon>Bacteria</taxon>
        <taxon>Bacillati</taxon>
        <taxon>Bacillota</taxon>
        <taxon>Clostridia</taxon>
        <taxon>Eubacteriales</taxon>
        <taxon>Clostridiaceae</taxon>
        <taxon>Clostridium</taxon>
    </lineage>
</organism>
<dbReference type="PIRSF" id="PIRSF016184">
    <property type="entry name" value="PhzC_PhzF"/>
    <property type="match status" value="1"/>
</dbReference>
<accession>A0A084JC59</accession>
<proteinExistence type="inferred from homology"/>
<dbReference type="RefSeq" id="WP_035132529.1">
    <property type="nucleotide sequence ID" value="NZ_JPMD01000021.1"/>
</dbReference>
<dbReference type="NCBIfam" id="TIGR00654">
    <property type="entry name" value="PhzF_family"/>
    <property type="match status" value="1"/>
</dbReference>
<comment type="caution">
    <text evidence="4">The sequence shown here is derived from an EMBL/GenBank/DDBJ whole genome shotgun (WGS) entry which is preliminary data.</text>
</comment>
<protein>
    <recommendedName>
        <fullName evidence="6">Phenazine biosynthesis protein PhzF</fullName>
    </recommendedName>
</protein>
<keyword evidence="2" id="KW-0413">Isomerase</keyword>
<dbReference type="PANTHER" id="PTHR13774">
    <property type="entry name" value="PHENAZINE BIOSYNTHESIS PROTEIN"/>
    <property type="match status" value="1"/>
</dbReference>
<dbReference type="STRING" id="318464.IO99_09220"/>
<evidence type="ECO:0000256" key="1">
    <source>
        <dbReference type="ARBA" id="ARBA00008270"/>
    </source>
</evidence>
<dbReference type="Gene3D" id="3.10.310.10">
    <property type="entry name" value="Diaminopimelate Epimerase, Chain A, domain 1"/>
    <property type="match status" value="2"/>
</dbReference>
<feature type="active site" evidence="3">
    <location>
        <position position="50"/>
    </location>
</feature>
<name>A0A084JC59_9CLOT</name>
<sequence>MKSNFNKTVYIVNAFTHNDMGGNKAGVVIDCDDLSSNDMAAIAKEVNLSETAFVIKSKCDDYDYEVRFFTPSTEVDLCGHATIATFYTLAKLGLIKPSTSPVKLKQKTLAGILDIEIYFDNEKIAYVLMTQTNPKFYSYIDDVKELCDILGITVEDAGIQGHTLKPMIISTGLKDIMFPVKSLNALKRINPDFQGLKEYTDNLNLVGLHAFSLETENSKSTVATRNFGPSVGIDEESATGTSNGALCAYIMKHNILDFKDKLTICCEQGYYMNNPSEIICTGEAIHNDYLIKVGGIGSIEKTIEVTYK</sequence>
<reference evidence="4 5" key="1">
    <citation type="submission" date="2014-07" db="EMBL/GenBank/DDBJ databases">
        <title>Draft genome of Clostridium sulfidigenes 113A isolated from sediments associated with methane hydrate from Krishna Godavari basin.</title>
        <authorList>
            <person name="Honkalas V.S."/>
            <person name="Dabir A.P."/>
            <person name="Arora P."/>
            <person name="Dhakephalkar P.K."/>
        </authorList>
    </citation>
    <scope>NUCLEOTIDE SEQUENCE [LARGE SCALE GENOMIC DNA]</scope>
    <source>
        <strain evidence="4 5">113A</strain>
    </source>
</reference>